<name>A0A164KQJ9_9NOCA</name>
<dbReference type="EMBL" id="LWGR01000012">
    <property type="protein sequence ID" value="KZM71634.1"/>
    <property type="molecule type" value="Genomic_DNA"/>
</dbReference>
<keyword evidence="2" id="KW-1185">Reference proteome</keyword>
<evidence type="ECO:0000313" key="2">
    <source>
        <dbReference type="Proteomes" id="UP000076512"/>
    </source>
</evidence>
<reference evidence="1 2" key="1">
    <citation type="submission" date="2016-04" db="EMBL/GenBank/DDBJ databases">
        <authorList>
            <person name="Evans L.H."/>
            <person name="Alamgir A."/>
            <person name="Owens N."/>
            <person name="Weber N.D."/>
            <person name="Virtaneva K."/>
            <person name="Barbian K."/>
            <person name="Babar A."/>
            <person name="Rosenke K."/>
        </authorList>
    </citation>
    <scope>NUCLEOTIDE SEQUENCE [LARGE SCALE GENOMIC DNA]</scope>
    <source>
        <strain evidence="1 2">IFM 0406</strain>
    </source>
</reference>
<protein>
    <submittedName>
        <fullName evidence="1">Uncharacterized protein</fullName>
    </submittedName>
</protein>
<comment type="caution">
    <text evidence="1">The sequence shown here is derived from an EMBL/GenBank/DDBJ whole genome shotgun (WGS) entry which is preliminary data.</text>
</comment>
<dbReference type="STRING" id="455432.AWN90_02605"/>
<proteinExistence type="predicted"/>
<gene>
    <name evidence="1" type="ORF">AWN90_02605</name>
</gene>
<accession>A0A164KQJ9</accession>
<dbReference type="RefSeq" id="WP_067577313.1">
    <property type="nucleotide sequence ID" value="NZ_JABMCZ010000003.1"/>
</dbReference>
<dbReference type="OrthoDB" id="4547771at2"/>
<evidence type="ECO:0000313" key="1">
    <source>
        <dbReference type="EMBL" id="KZM71634.1"/>
    </source>
</evidence>
<sequence length="205" mass="22885">MSNQIRQIVEQTWREHIGLPPEWSPEQISTFLDRETRAISRQIADRMGTAQGPAVARWKTENPGQEPDYLTLVALINTGRQQITEEVLTEALYDKIPVHDEPLDAGPGEPVTADVVPADRWRVPTARRPEPDTELEELADRLLPTRSTLVRVMAAHLLQVMREDGQPLPEAHDSAAMSSFMNRLETGMRKDGQPLDGPGALAATR</sequence>
<dbReference type="AlphaFoldDB" id="A0A164KQJ9"/>
<organism evidence="1 2">
    <name type="scientific">Nocardia terpenica</name>
    <dbReference type="NCBI Taxonomy" id="455432"/>
    <lineage>
        <taxon>Bacteria</taxon>
        <taxon>Bacillati</taxon>
        <taxon>Actinomycetota</taxon>
        <taxon>Actinomycetes</taxon>
        <taxon>Mycobacteriales</taxon>
        <taxon>Nocardiaceae</taxon>
        <taxon>Nocardia</taxon>
    </lineage>
</organism>
<dbReference type="Proteomes" id="UP000076512">
    <property type="component" value="Unassembled WGS sequence"/>
</dbReference>